<gene>
    <name evidence="1" type="ORF">VNO80_30293</name>
</gene>
<keyword evidence="2" id="KW-1185">Reference proteome</keyword>
<reference evidence="1 2" key="1">
    <citation type="submission" date="2024-01" db="EMBL/GenBank/DDBJ databases">
        <title>The genomes of 5 underutilized Papilionoideae crops provide insights into root nodulation and disease resistanc.</title>
        <authorList>
            <person name="Jiang F."/>
        </authorList>
    </citation>
    <scope>NUCLEOTIDE SEQUENCE [LARGE SCALE GENOMIC DNA]</scope>
    <source>
        <strain evidence="1">JINMINGXINNONG_FW02</strain>
        <tissue evidence="1">Leaves</tissue>
    </source>
</reference>
<evidence type="ECO:0000313" key="1">
    <source>
        <dbReference type="EMBL" id="KAK7333518.1"/>
    </source>
</evidence>
<evidence type="ECO:0000313" key="2">
    <source>
        <dbReference type="Proteomes" id="UP001374584"/>
    </source>
</evidence>
<dbReference type="EMBL" id="JAYMYR010000011">
    <property type="protein sequence ID" value="KAK7333518.1"/>
    <property type="molecule type" value="Genomic_DNA"/>
</dbReference>
<dbReference type="AlphaFoldDB" id="A0AAN9LHK3"/>
<protein>
    <submittedName>
        <fullName evidence="1">Uncharacterized protein</fullName>
    </submittedName>
</protein>
<organism evidence="1 2">
    <name type="scientific">Phaseolus coccineus</name>
    <name type="common">Scarlet runner bean</name>
    <name type="synonym">Phaseolus multiflorus</name>
    <dbReference type="NCBI Taxonomy" id="3886"/>
    <lineage>
        <taxon>Eukaryota</taxon>
        <taxon>Viridiplantae</taxon>
        <taxon>Streptophyta</taxon>
        <taxon>Embryophyta</taxon>
        <taxon>Tracheophyta</taxon>
        <taxon>Spermatophyta</taxon>
        <taxon>Magnoliopsida</taxon>
        <taxon>eudicotyledons</taxon>
        <taxon>Gunneridae</taxon>
        <taxon>Pentapetalae</taxon>
        <taxon>rosids</taxon>
        <taxon>fabids</taxon>
        <taxon>Fabales</taxon>
        <taxon>Fabaceae</taxon>
        <taxon>Papilionoideae</taxon>
        <taxon>50 kb inversion clade</taxon>
        <taxon>NPAAA clade</taxon>
        <taxon>indigoferoid/millettioid clade</taxon>
        <taxon>Phaseoleae</taxon>
        <taxon>Phaseolus</taxon>
    </lineage>
</organism>
<comment type="caution">
    <text evidence="1">The sequence shown here is derived from an EMBL/GenBank/DDBJ whole genome shotgun (WGS) entry which is preliminary data.</text>
</comment>
<dbReference type="Proteomes" id="UP001374584">
    <property type="component" value="Unassembled WGS sequence"/>
</dbReference>
<accession>A0AAN9LHK3</accession>
<name>A0AAN9LHK3_PHACN</name>
<proteinExistence type="predicted"/>
<sequence>MYRDETFYNSLLPLSPSPSLCAFCTIESQVSNLNLNAILLFPTRCSFLLPRLLKALVFCLCFGGTWRRALLLVE</sequence>